<dbReference type="OrthoDB" id="9829950at2"/>
<dbReference type="EMBL" id="QXQB01000003">
    <property type="protein sequence ID" value="RJX38668.1"/>
    <property type="molecule type" value="Genomic_DNA"/>
</dbReference>
<organism evidence="1 2">
    <name type="scientific">Paenibacillus pinisoli</name>
    <dbReference type="NCBI Taxonomy" id="1276110"/>
    <lineage>
        <taxon>Bacteria</taxon>
        <taxon>Bacillati</taxon>
        <taxon>Bacillota</taxon>
        <taxon>Bacilli</taxon>
        <taxon>Bacillales</taxon>
        <taxon>Paenibacillaceae</taxon>
        <taxon>Paenibacillus</taxon>
    </lineage>
</organism>
<protein>
    <submittedName>
        <fullName evidence="1">Uncharacterized protein</fullName>
    </submittedName>
</protein>
<name>A0A3A6PI13_9BACL</name>
<reference evidence="1 2" key="1">
    <citation type="submission" date="2018-09" db="EMBL/GenBank/DDBJ databases">
        <title>Paenibacillus aracenensis nov. sp. isolated from a cave in southern Spain.</title>
        <authorList>
            <person name="Jurado V."/>
            <person name="Gutierrez-Patricio S."/>
            <person name="Gonzalez-Pimentel J.L."/>
            <person name="Miller A.Z."/>
            <person name="Laiz L."/>
            <person name="Saiz-Jimenez C."/>
        </authorList>
    </citation>
    <scope>NUCLEOTIDE SEQUENCE [LARGE SCALE GENOMIC DNA]</scope>
    <source>
        <strain evidence="1 2">JCM 19203</strain>
    </source>
</reference>
<keyword evidence="2" id="KW-1185">Reference proteome</keyword>
<dbReference type="Proteomes" id="UP000267798">
    <property type="component" value="Unassembled WGS sequence"/>
</dbReference>
<evidence type="ECO:0000313" key="1">
    <source>
        <dbReference type="EMBL" id="RJX38668.1"/>
    </source>
</evidence>
<accession>A0A3A6PI13</accession>
<dbReference type="AlphaFoldDB" id="A0A3A6PI13"/>
<gene>
    <name evidence="1" type="ORF">D3P09_14055</name>
</gene>
<dbReference type="RefSeq" id="WP_120111114.1">
    <property type="nucleotide sequence ID" value="NZ_QXQB01000003.1"/>
</dbReference>
<sequence length="191" mass="20907">MFGKLALVMIVAGLLWGCANEESKDTYPDYKADEHKEVVQDELEAELPEADAAEEAIRFVQDQLKATIIDIDGKDKLVTFEYLLGNEAAAAENVYVEIFIHDGKWRELIGLEHLRVNGDLAEPTALEPSAWHKGSVSISIPAAAGLLDEDTGVRLAESDAIEIQAIHAENKAVLASGYIRALDYVQDSLQS</sequence>
<evidence type="ECO:0000313" key="2">
    <source>
        <dbReference type="Proteomes" id="UP000267798"/>
    </source>
</evidence>
<comment type="caution">
    <text evidence="1">The sequence shown here is derived from an EMBL/GenBank/DDBJ whole genome shotgun (WGS) entry which is preliminary data.</text>
</comment>
<proteinExistence type="predicted"/>